<accession>A0A0D2D8A8</accession>
<dbReference type="PRINTS" id="PR00081">
    <property type="entry name" value="GDHRDH"/>
</dbReference>
<dbReference type="GeneID" id="25324912"/>
<keyword evidence="5" id="KW-0812">Transmembrane</keyword>
<reference evidence="7 8" key="1">
    <citation type="submission" date="2015-01" db="EMBL/GenBank/DDBJ databases">
        <title>The Genome Sequence of Exophiala xenobiotica CBS118157.</title>
        <authorList>
            <consortium name="The Broad Institute Genomics Platform"/>
            <person name="Cuomo C."/>
            <person name="de Hoog S."/>
            <person name="Gorbushina A."/>
            <person name="Stielow B."/>
            <person name="Teixiera M."/>
            <person name="Abouelleil A."/>
            <person name="Chapman S.B."/>
            <person name="Priest M."/>
            <person name="Young S.K."/>
            <person name="Wortman J."/>
            <person name="Nusbaum C."/>
            <person name="Birren B."/>
        </authorList>
    </citation>
    <scope>NUCLEOTIDE SEQUENCE [LARGE SCALE GENOMIC DNA]</scope>
    <source>
        <strain evidence="7 8">CBS 118157</strain>
    </source>
</reference>
<dbReference type="AlphaFoldDB" id="A0A0D2D8A8"/>
<dbReference type="InterPro" id="IPR057326">
    <property type="entry name" value="KR_dom"/>
</dbReference>
<feature type="transmembrane region" description="Helical" evidence="5">
    <location>
        <begin position="20"/>
        <end position="45"/>
    </location>
</feature>
<evidence type="ECO:0000313" key="8">
    <source>
        <dbReference type="Proteomes" id="UP000054342"/>
    </source>
</evidence>
<dbReference type="SUPFAM" id="SSF51735">
    <property type="entry name" value="NAD(P)-binding Rossmann-fold domains"/>
    <property type="match status" value="1"/>
</dbReference>
<evidence type="ECO:0000256" key="4">
    <source>
        <dbReference type="RuleBase" id="RU000363"/>
    </source>
</evidence>
<comment type="similarity">
    <text evidence="1 4">Belongs to the short-chain dehydrogenases/reductases (SDR) family.</text>
</comment>
<organism evidence="7 8">
    <name type="scientific">Exophiala xenobiotica</name>
    <dbReference type="NCBI Taxonomy" id="348802"/>
    <lineage>
        <taxon>Eukaryota</taxon>
        <taxon>Fungi</taxon>
        <taxon>Dikarya</taxon>
        <taxon>Ascomycota</taxon>
        <taxon>Pezizomycotina</taxon>
        <taxon>Eurotiomycetes</taxon>
        <taxon>Chaetothyriomycetidae</taxon>
        <taxon>Chaetothyriales</taxon>
        <taxon>Herpotrichiellaceae</taxon>
        <taxon>Exophiala</taxon>
    </lineage>
</organism>
<keyword evidence="8" id="KW-1185">Reference proteome</keyword>
<dbReference type="Proteomes" id="UP000054342">
    <property type="component" value="Unassembled WGS sequence"/>
</dbReference>
<evidence type="ECO:0000256" key="2">
    <source>
        <dbReference type="ARBA" id="ARBA00022857"/>
    </source>
</evidence>
<dbReference type="Gene3D" id="3.40.50.720">
    <property type="entry name" value="NAD(P)-binding Rossmann-like Domain"/>
    <property type="match status" value="1"/>
</dbReference>
<dbReference type="STRING" id="348802.A0A0D2D8A8"/>
<dbReference type="GO" id="GO:0016616">
    <property type="term" value="F:oxidoreductase activity, acting on the CH-OH group of donors, NAD or NADP as acceptor"/>
    <property type="evidence" value="ECO:0007669"/>
    <property type="project" value="TreeGrafter"/>
</dbReference>
<dbReference type="OrthoDB" id="5840532at2759"/>
<name>A0A0D2D8A8_9EURO</name>
<dbReference type="Pfam" id="PF00106">
    <property type="entry name" value="adh_short"/>
    <property type="match status" value="1"/>
</dbReference>
<gene>
    <name evidence="7" type="ORF">PV05_03004</name>
</gene>
<evidence type="ECO:0000256" key="3">
    <source>
        <dbReference type="ARBA" id="ARBA00023002"/>
    </source>
</evidence>
<evidence type="ECO:0000256" key="1">
    <source>
        <dbReference type="ARBA" id="ARBA00006484"/>
    </source>
</evidence>
<evidence type="ECO:0000259" key="6">
    <source>
        <dbReference type="SMART" id="SM00822"/>
    </source>
</evidence>
<dbReference type="InterPro" id="IPR036291">
    <property type="entry name" value="NAD(P)-bd_dom_sf"/>
</dbReference>
<feature type="transmembrane region" description="Helical" evidence="5">
    <location>
        <begin position="57"/>
        <end position="77"/>
    </location>
</feature>
<keyword evidence="2" id="KW-0521">NADP</keyword>
<dbReference type="InterPro" id="IPR002347">
    <property type="entry name" value="SDR_fam"/>
</dbReference>
<proteinExistence type="inferred from homology"/>
<dbReference type="InterPro" id="IPR020904">
    <property type="entry name" value="Sc_DH/Rdtase_CS"/>
</dbReference>
<keyword evidence="5" id="KW-1133">Transmembrane helix</keyword>
<dbReference type="PROSITE" id="PS00061">
    <property type="entry name" value="ADH_SHORT"/>
    <property type="match status" value="1"/>
</dbReference>
<dbReference type="PANTHER" id="PTHR24322:SF736">
    <property type="entry name" value="RETINOL DEHYDROGENASE 10"/>
    <property type="match status" value="1"/>
</dbReference>
<evidence type="ECO:0000313" key="7">
    <source>
        <dbReference type="EMBL" id="KIW58492.1"/>
    </source>
</evidence>
<keyword evidence="5" id="KW-0472">Membrane</keyword>
<dbReference type="HOGENOM" id="CLU_010194_5_1_1"/>
<dbReference type="SMART" id="SM00822">
    <property type="entry name" value="PKS_KR"/>
    <property type="match status" value="1"/>
</dbReference>
<dbReference type="PANTHER" id="PTHR24322">
    <property type="entry name" value="PKSB"/>
    <property type="match status" value="1"/>
</dbReference>
<dbReference type="EMBL" id="KN847318">
    <property type="protein sequence ID" value="KIW58492.1"/>
    <property type="molecule type" value="Genomic_DNA"/>
</dbReference>
<feature type="domain" description="Ketoreductase" evidence="6">
    <location>
        <begin position="94"/>
        <end position="277"/>
    </location>
</feature>
<protein>
    <recommendedName>
        <fullName evidence="6">Ketoreductase domain-containing protein</fullName>
    </recommendedName>
</protein>
<dbReference type="PRINTS" id="PR00080">
    <property type="entry name" value="SDRFAMILY"/>
</dbReference>
<dbReference type="RefSeq" id="XP_013319076.1">
    <property type="nucleotide sequence ID" value="XM_013463622.1"/>
</dbReference>
<sequence>MVSAPSTSKSPTQPKPWYRVITLDLLLLILANSVFHPYISFIFYLCIAAMHKHREPIAYYTLWYTAFLGVVEVAVWANQRFTYGRHRKVEWENEVVVITGGGSGLGRVLAEMLLRKGVRVAVLDVREPDEEARETMERWDLVWEVVDVSKMEDVKAAVERIVTELGAPSILINNAATGVAGLPLLTSSQNPAAATLSPDKASRTMTINALSHFNTLSILLPYLTSSKTGAHIVTISSILAHLSPASLADYTASKAAVSSLHQTLCHELRCHPDPSVFAKVKTLLVEPGQLDTQLFADITSVPFYAHFFGPVLAAQDVAKEIIRTIERGDGGVIRMPFYAKCMPFFNVLPGTVQLGMRWFSGIDRAIVLENKEA</sequence>
<evidence type="ECO:0000256" key="5">
    <source>
        <dbReference type="SAM" id="Phobius"/>
    </source>
</evidence>
<keyword evidence="3" id="KW-0560">Oxidoreductase</keyword>